<name>X6MJM0_RETFI</name>
<evidence type="ECO:0000313" key="3">
    <source>
        <dbReference type="Proteomes" id="UP000023152"/>
    </source>
</evidence>
<keyword evidence="1" id="KW-1133">Transmembrane helix</keyword>
<keyword evidence="3" id="KW-1185">Reference proteome</keyword>
<feature type="transmembrane region" description="Helical" evidence="1">
    <location>
        <begin position="135"/>
        <end position="155"/>
    </location>
</feature>
<dbReference type="EMBL" id="ASPP01020485">
    <property type="protein sequence ID" value="ETO13642.1"/>
    <property type="molecule type" value="Genomic_DNA"/>
</dbReference>
<feature type="transmembrane region" description="Helical" evidence="1">
    <location>
        <begin position="161"/>
        <end position="180"/>
    </location>
</feature>
<comment type="caution">
    <text evidence="2">The sequence shown here is derived from an EMBL/GenBank/DDBJ whole genome shotgun (WGS) entry which is preliminary data.</text>
</comment>
<gene>
    <name evidence="2" type="ORF">RFI_23726</name>
</gene>
<keyword evidence="1" id="KW-0472">Membrane</keyword>
<protein>
    <submittedName>
        <fullName evidence="2">Uncharacterized protein</fullName>
    </submittedName>
</protein>
<evidence type="ECO:0000256" key="1">
    <source>
        <dbReference type="SAM" id="Phobius"/>
    </source>
</evidence>
<evidence type="ECO:0000313" key="2">
    <source>
        <dbReference type="EMBL" id="ETO13642.1"/>
    </source>
</evidence>
<proteinExistence type="predicted"/>
<dbReference type="AlphaFoldDB" id="X6MJM0"/>
<feature type="transmembrane region" description="Helical" evidence="1">
    <location>
        <begin position="192"/>
        <end position="212"/>
    </location>
</feature>
<feature type="transmembrane region" description="Helical" evidence="1">
    <location>
        <begin position="55"/>
        <end position="77"/>
    </location>
</feature>
<keyword evidence="1" id="KW-0812">Transmembrane</keyword>
<feature type="transmembrane region" description="Helical" evidence="1">
    <location>
        <begin position="89"/>
        <end position="111"/>
    </location>
</feature>
<reference evidence="2 3" key="1">
    <citation type="journal article" date="2013" name="Curr. Biol.">
        <title>The Genome of the Foraminiferan Reticulomyxa filosa.</title>
        <authorList>
            <person name="Glockner G."/>
            <person name="Hulsmann N."/>
            <person name="Schleicher M."/>
            <person name="Noegel A.A."/>
            <person name="Eichinger L."/>
            <person name="Gallinger C."/>
            <person name="Pawlowski J."/>
            <person name="Sierra R."/>
            <person name="Euteneuer U."/>
            <person name="Pillet L."/>
            <person name="Moustafa A."/>
            <person name="Platzer M."/>
            <person name="Groth M."/>
            <person name="Szafranski K."/>
            <person name="Schliwa M."/>
        </authorList>
    </citation>
    <scope>NUCLEOTIDE SEQUENCE [LARGE SCALE GENOMIC DNA]</scope>
</reference>
<sequence length="227" mass="25591">MNQQISAETRRRVASSQASAGFFGNDSGLHVLSEDVGPTSPRHETIKRRANPLKIMTGITILCALVGVVLLFLQYAYDDKDPSSTLMSWPTIFINLLLACYLLFQALFLFAERASLFYIQTTWNFLACAMSTQEYLYLCATFHLCTSIILFVPGIRIVGKFLALFILTFSIPIYGVDLIYDSKKRHELRIPLPGLLIRLICQFVFICMAYFANDVTFSQLITSIIDG</sequence>
<dbReference type="Proteomes" id="UP000023152">
    <property type="component" value="Unassembled WGS sequence"/>
</dbReference>
<accession>X6MJM0</accession>
<organism evidence="2 3">
    <name type="scientific">Reticulomyxa filosa</name>
    <dbReference type="NCBI Taxonomy" id="46433"/>
    <lineage>
        <taxon>Eukaryota</taxon>
        <taxon>Sar</taxon>
        <taxon>Rhizaria</taxon>
        <taxon>Retaria</taxon>
        <taxon>Foraminifera</taxon>
        <taxon>Monothalamids</taxon>
        <taxon>Reticulomyxidae</taxon>
        <taxon>Reticulomyxa</taxon>
    </lineage>
</organism>